<evidence type="ECO:0000313" key="3">
    <source>
        <dbReference type="Proteomes" id="UP001634007"/>
    </source>
</evidence>
<name>A0ABD3INB8_EUCGL</name>
<dbReference type="EMBL" id="JBJKBG010000011">
    <property type="protein sequence ID" value="KAL3715377.1"/>
    <property type="molecule type" value="Genomic_DNA"/>
</dbReference>
<feature type="compositionally biased region" description="Low complexity" evidence="1">
    <location>
        <begin position="1"/>
        <end position="32"/>
    </location>
</feature>
<accession>A0ABD3INB8</accession>
<sequence length="106" mass="10807">MRVAVPPTGAAPARGGPAAGSFRTSSSGGFSEESGRGNGGRRRDGGTARERERDQRDELQGLGCDGRMEILGVHTCGFGQVAESFLTSVGVTPCLPASSELAAAKI</sequence>
<gene>
    <name evidence="2" type="ORF">ACJRO7_007156</name>
</gene>
<evidence type="ECO:0000256" key="1">
    <source>
        <dbReference type="SAM" id="MobiDB-lite"/>
    </source>
</evidence>
<dbReference type="Proteomes" id="UP001634007">
    <property type="component" value="Unassembled WGS sequence"/>
</dbReference>
<proteinExistence type="predicted"/>
<evidence type="ECO:0000313" key="2">
    <source>
        <dbReference type="EMBL" id="KAL3715377.1"/>
    </source>
</evidence>
<protein>
    <submittedName>
        <fullName evidence="2">Uncharacterized protein</fullName>
    </submittedName>
</protein>
<feature type="compositionally biased region" description="Basic and acidic residues" evidence="1">
    <location>
        <begin position="41"/>
        <end position="59"/>
    </location>
</feature>
<comment type="caution">
    <text evidence="2">The sequence shown here is derived from an EMBL/GenBank/DDBJ whole genome shotgun (WGS) entry which is preliminary data.</text>
</comment>
<keyword evidence="3" id="KW-1185">Reference proteome</keyword>
<reference evidence="2 3" key="1">
    <citation type="submission" date="2024-11" db="EMBL/GenBank/DDBJ databases">
        <title>Chromosome-level genome assembly of Eucalyptus globulus Labill. provides insights into its genome evolution.</title>
        <authorList>
            <person name="Li X."/>
        </authorList>
    </citation>
    <scope>NUCLEOTIDE SEQUENCE [LARGE SCALE GENOMIC DNA]</scope>
    <source>
        <strain evidence="2">CL2024</strain>
        <tissue evidence="2">Fresh tender leaves</tissue>
    </source>
</reference>
<organism evidence="2 3">
    <name type="scientific">Eucalyptus globulus</name>
    <name type="common">Tasmanian blue gum</name>
    <dbReference type="NCBI Taxonomy" id="34317"/>
    <lineage>
        <taxon>Eukaryota</taxon>
        <taxon>Viridiplantae</taxon>
        <taxon>Streptophyta</taxon>
        <taxon>Embryophyta</taxon>
        <taxon>Tracheophyta</taxon>
        <taxon>Spermatophyta</taxon>
        <taxon>Magnoliopsida</taxon>
        <taxon>eudicotyledons</taxon>
        <taxon>Gunneridae</taxon>
        <taxon>Pentapetalae</taxon>
        <taxon>rosids</taxon>
        <taxon>malvids</taxon>
        <taxon>Myrtales</taxon>
        <taxon>Myrtaceae</taxon>
        <taxon>Myrtoideae</taxon>
        <taxon>Eucalypteae</taxon>
        <taxon>Eucalyptus</taxon>
    </lineage>
</organism>
<feature type="region of interest" description="Disordered" evidence="1">
    <location>
        <begin position="1"/>
        <end position="61"/>
    </location>
</feature>
<dbReference type="AlphaFoldDB" id="A0ABD3INB8"/>